<proteinExistence type="predicted"/>
<keyword evidence="6 7" id="KW-0472">Membrane</keyword>
<evidence type="ECO:0000256" key="6">
    <source>
        <dbReference type="ARBA" id="ARBA00023136"/>
    </source>
</evidence>
<feature type="domain" description="TRAP C4-dicarboxylate transport system permease DctM subunit" evidence="8">
    <location>
        <begin position="4"/>
        <end position="149"/>
    </location>
</feature>
<dbReference type="InterPro" id="IPR010656">
    <property type="entry name" value="DctM"/>
</dbReference>
<evidence type="ECO:0000259" key="8">
    <source>
        <dbReference type="Pfam" id="PF06808"/>
    </source>
</evidence>
<evidence type="ECO:0000256" key="2">
    <source>
        <dbReference type="ARBA" id="ARBA00022475"/>
    </source>
</evidence>
<keyword evidence="3" id="KW-0997">Cell inner membrane</keyword>
<dbReference type="PANTHER" id="PTHR33362">
    <property type="entry name" value="SIALIC ACID TRAP TRANSPORTER PERMEASE PROTEIN SIAT-RELATED"/>
    <property type="match status" value="1"/>
</dbReference>
<evidence type="ECO:0000256" key="3">
    <source>
        <dbReference type="ARBA" id="ARBA00022519"/>
    </source>
</evidence>
<feature type="transmembrane region" description="Helical" evidence="7">
    <location>
        <begin position="12"/>
        <end position="43"/>
    </location>
</feature>
<evidence type="ECO:0000256" key="5">
    <source>
        <dbReference type="ARBA" id="ARBA00022989"/>
    </source>
</evidence>
<accession>X1VJA5</accession>
<comment type="caution">
    <text evidence="9">The sequence shown here is derived from an EMBL/GenBank/DDBJ whole genome shotgun (WGS) entry which is preliminary data.</text>
</comment>
<gene>
    <name evidence="9" type="ORF">S12H4_48903</name>
</gene>
<dbReference type="EMBL" id="BARW01030614">
    <property type="protein sequence ID" value="GAJ07860.1"/>
    <property type="molecule type" value="Genomic_DNA"/>
</dbReference>
<evidence type="ECO:0000256" key="1">
    <source>
        <dbReference type="ARBA" id="ARBA00004429"/>
    </source>
</evidence>
<evidence type="ECO:0000256" key="7">
    <source>
        <dbReference type="SAM" id="Phobius"/>
    </source>
</evidence>
<reference evidence="9" key="1">
    <citation type="journal article" date="2014" name="Front. Microbiol.">
        <title>High frequency of phylogenetically diverse reductive dehalogenase-homologous genes in deep subseafloor sedimentary metagenomes.</title>
        <authorList>
            <person name="Kawai M."/>
            <person name="Futagami T."/>
            <person name="Toyoda A."/>
            <person name="Takaki Y."/>
            <person name="Nishi S."/>
            <person name="Hori S."/>
            <person name="Arai W."/>
            <person name="Tsubouchi T."/>
            <person name="Morono Y."/>
            <person name="Uchiyama I."/>
            <person name="Ito T."/>
            <person name="Fujiyama A."/>
            <person name="Inagaki F."/>
            <person name="Takami H."/>
        </authorList>
    </citation>
    <scope>NUCLEOTIDE SEQUENCE</scope>
    <source>
        <strain evidence="9">Expedition CK06-06</strain>
    </source>
</reference>
<feature type="transmembrane region" description="Helical" evidence="7">
    <location>
        <begin position="64"/>
        <end position="83"/>
    </location>
</feature>
<keyword evidence="4 7" id="KW-0812">Transmembrane</keyword>
<feature type="transmembrane region" description="Helical" evidence="7">
    <location>
        <begin position="95"/>
        <end position="117"/>
    </location>
</feature>
<dbReference type="GO" id="GO:0005886">
    <property type="term" value="C:plasma membrane"/>
    <property type="evidence" value="ECO:0007669"/>
    <property type="project" value="UniProtKB-SubCell"/>
</dbReference>
<evidence type="ECO:0000256" key="4">
    <source>
        <dbReference type="ARBA" id="ARBA00022692"/>
    </source>
</evidence>
<protein>
    <recommendedName>
        <fullName evidence="8">TRAP C4-dicarboxylate transport system permease DctM subunit domain-containing protein</fullName>
    </recommendedName>
</protein>
<dbReference type="InterPro" id="IPR004681">
    <property type="entry name" value="TRAP_DctM"/>
</dbReference>
<dbReference type="Pfam" id="PF06808">
    <property type="entry name" value="DctM"/>
    <property type="match status" value="1"/>
</dbReference>
<name>X1VJA5_9ZZZZ</name>
<keyword evidence="2" id="KW-1003">Cell membrane</keyword>
<organism evidence="9">
    <name type="scientific">marine sediment metagenome</name>
    <dbReference type="NCBI Taxonomy" id="412755"/>
    <lineage>
        <taxon>unclassified sequences</taxon>
        <taxon>metagenomes</taxon>
        <taxon>ecological metagenomes</taxon>
    </lineage>
</organism>
<comment type="subcellular location">
    <subcellularLocation>
        <location evidence="1">Cell inner membrane</location>
        <topology evidence="1">Multi-pass membrane protein</topology>
    </subcellularLocation>
</comment>
<feature type="transmembrane region" description="Helical" evidence="7">
    <location>
        <begin position="124"/>
        <end position="147"/>
    </location>
</feature>
<sequence>MLGTGIAPIVLIFAVLGLLFMGVTSLVECASVGLFGTIIITAINRKLTFNLLKKVMDETLKSTVMIIWIFMAALLFSSVFAGLGATHAMANLLSLAPGGGLGIIIFMQLSFFVLGMVMDDTAMLLIVATLYIPLVAKLGFSLIWYGILYTL</sequence>
<keyword evidence="5 7" id="KW-1133">Transmembrane helix</keyword>
<dbReference type="PANTHER" id="PTHR33362:SF7">
    <property type="entry name" value="SLL1103 PROTEIN"/>
    <property type="match status" value="1"/>
</dbReference>
<feature type="non-terminal residue" evidence="9">
    <location>
        <position position="151"/>
    </location>
</feature>
<dbReference type="GO" id="GO:0022857">
    <property type="term" value="F:transmembrane transporter activity"/>
    <property type="evidence" value="ECO:0007669"/>
    <property type="project" value="TreeGrafter"/>
</dbReference>
<dbReference type="AlphaFoldDB" id="X1VJA5"/>
<evidence type="ECO:0000313" key="9">
    <source>
        <dbReference type="EMBL" id="GAJ07860.1"/>
    </source>
</evidence>